<proteinExistence type="predicted"/>
<dbReference type="AlphaFoldDB" id="A0A392VH21"/>
<sequence>MVTGNCKVNGRISTLIRRIRTLKNLDWQVQINHTWREGIKPAD</sequence>
<reference evidence="1 2" key="1">
    <citation type="journal article" date="2018" name="Front. Plant Sci.">
        <title>Red Clover (Trifolium pratense) and Zigzag Clover (T. medium) - A Picture of Genomic Similarities and Differences.</title>
        <authorList>
            <person name="Dluhosova J."/>
            <person name="Istvanek J."/>
            <person name="Nedelnik J."/>
            <person name="Repkova J."/>
        </authorList>
    </citation>
    <scope>NUCLEOTIDE SEQUENCE [LARGE SCALE GENOMIC DNA]</scope>
    <source>
        <strain evidence="2">cv. 10/8</strain>
        <tissue evidence="1">Leaf</tissue>
    </source>
</reference>
<feature type="non-terminal residue" evidence="1">
    <location>
        <position position="43"/>
    </location>
</feature>
<evidence type="ECO:0000313" key="1">
    <source>
        <dbReference type="EMBL" id="MCI86261.1"/>
    </source>
</evidence>
<organism evidence="1 2">
    <name type="scientific">Trifolium medium</name>
    <dbReference type="NCBI Taxonomy" id="97028"/>
    <lineage>
        <taxon>Eukaryota</taxon>
        <taxon>Viridiplantae</taxon>
        <taxon>Streptophyta</taxon>
        <taxon>Embryophyta</taxon>
        <taxon>Tracheophyta</taxon>
        <taxon>Spermatophyta</taxon>
        <taxon>Magnoliopsida</taxon>
        <taxon>eudicotyledons</taxon>
        <taxon>Gunneridae</taxon>
        <taxon>Pentapetalae</taxon>
        <taxon>rosids</taxon>
        <taxon>fabids</taxon>
        <taxon>Fabales</taxon>
        <taxon>Fabaceae</taxon>
        <taxon>Papilionoideae</taxon>
        <taxon>50 kb inversion clade</taxon>
        <taxon>NPAAA clade</taxon>
        <taxon>Hologalegina</taxon>
        <taxon>IRL clade</taxon>
        <taxon>Trifolieae</taxon>
        <taxon>Trifolium</taxon>
    </lineage>
</organism>
<evidence type="ECO:0000313" key="2">
    <source>
        <dbReference type="Proteomes" id="UP000265520"/>
    </source>
</evidence>
<comment type="caution">
    <text evidence="1">The sequence shown here is derived from an EMBL/GenBank/DDBJ whole genome shotgun (WGS) entry which is preliminary data.</text>
</comment>
<dbReference type="EMBL" id="LXQA011135491">
    <property type="protein sequence ID" value="MCI86261.1"/>
    <property type="molecule type" value="Genomic_DNA"/>
</dbReference>
<protein>
    <submittedName>
        <fullName evidence="1">Uncharacterized protein</fullName>
    </submittedName>
</protein>
<name>A0A392VH21_9FABA</name>
<accession>A0A392VH21</accession>
<keyword evidence="2" id="KW-1185">Reference proteome</keyword>
<dbReference type="Proteomes" id="UP000265520">
    <property type="component" value="Unassembled WGS sequence"/>
</dbReference>